<dbReference type="EMBL" id="AP025292">
    <property type="protein sequence ID" value="BDC98931.1"/>
    <property type="molecule type" value="Genomic_DNA"/>
</dbReference>
<evidence type="ECO:0000313" key="2">
    <source>
        <dbReference type="Proteomes" id="UP001354989"/>
    </source>
</evidence>
<reference evidence="1 2" key="1">
    <citation type="submission" date="2021-12" db="EMBL/GenBank/DDBJ databases">
        <title>Genome sequencing of bacteria with rrn-lacking chromosome and rrn-plasmid.</title>
        <authorList>
            <person name="Anda M."/>
            <person name="Iwasaki W."/>
        </authorList>
    </citation>
    <scope>NUCLEOTIDE SEQUENCE [LARGE SCALE GENOMIC DNA]</scope>
    <source>
        <strain evidence="1 2">NBRC 101262</strain>
    </source>
</reference>
<organism evidence="1 2">
    <name type="scientific">Persicobacter psychrovividus</name>
    <dbReference type="NCBI Taxonomy" id="387638"/>
    <lineage>
        <taxon>Bacteria</taxon>
        <taxon>Pseudomonadati</taxon>
        <taxon>Bacteroidota</taxon>
        <taxon>Cytophagia</taxon>
        <taxon>Cytophagales</taxon>
        <taxon>Persicobacteraceae</taxon>
        <taxon>Persicobacter</taxon>
    </lineage>
</organism>
<proteinExistence type="predicted"/>
<gene>
    <name evidence="1" type="ORF">PEPS_12120</name>
</gene>
<accession>A0ABN6LC94</accession>
<evidence type="ECO:0000313" key="1">
    <source>
        <dbReference type="EMBL" id="BDC98931.1"/>
    </source>
</evidence>
<sequence length="35" mass="4095">MAITTFWAEKKGENLYDFSPYNLINQPLHISILLI</sequence>
<dbReference type="Proteomes" id="UP001354989">
    <property type="component" value="Chromosome"/>
</dbReference>
<protein>
    <submittedName>
        <fullName evidence="1">Uncharacterized protein</fullName>
    </submittedName>
</protein>
<name>A0ABN6LC94_9BACT</name>
<keyword evidence="2" id="KW-1185">Reference proteome</keyword>